<dbReference type="Proteomes" id="UP000016649">
    <property type="component" value="Unassembled WGS sequence"/>
</dbReference>
<dbReference type="RefSeq" id="WP_021687637.1">
    <property type="nucleotide sequence ID" value="NZ_KI260567.1"/>
</dbReference>
<feature type="domain" description="DDH" evidence="1">
    <location>
        <begin position="22"/>
        <end position="163"/>
    </location>
</feature>
<dbReference type="Pfam" id="PF02272">
    <property type="entry name" value="DHHA1"/>
    <property type="match status" value="1"/>
</dbReference>
<dbReference type="InterPro" id="IPR003156">
    <property type="entry name" value="DHHA1_dom"/>
</dbReference>
<protein>
    <submittedName>
        <fullName evidence="3">DHHA1 domain protein</fullName>
    </submittedName>
</protein>
<gene>
    <name evidence="3" type="ORF">HMPREF9193_01433</name>
</gene>
<dbReference type="PANTHER" id="PTHR47618:SF1">
    <property type="entry name" value="BIFUNCTIONAL OLIGORIBONUCLEASE AND PAP PHOSPHATASE NRNA"/>
    <property type="match status" value="1"/>
</dbReference>
<dbReference type="Gene3D" id="3.10.310.30">
    <property type="match status" value="1"/>
</dbReference>
<dbReference type="EMBL" id="AWVH01000033">
    <property type="protein sequence ID" value="ERJ92674.1"/>
    <property type="molecule type" value="Genomic_DNA"/>
</dbReference>
<evidence type="ECO:0000313" key="4">
    <source>
        <dbReference type="Proteomes" id="UP000016649"/>
    </source>
</evidence>
<dbReference type="InterPro" id="IPR051319">
    <property type="entry name" value="Oligoribo/pAp-PDE_c-di-AMP_PDE"/>
</dbReference>
<sequence>MLNISEAQFARFERFIEEHETFIVVGHKEPDGDCISSSLVLADIIRRKGKKAHVLSAGPFKRTETKKYEPLFASHCETKKNSNERIGLFIVDCSELSRLGETIESQVKNLDRFIIDHHKTANTENNNSIIDSSSPATACLIQQLYEHCFDTMPQNIAELLFFGLTTDTGFFRFLNNKSEPVFYAAGRLVKAGADPRSAYENMNSGKPLATRKLLSLALERIGVHCGGKLLTTYETMEDTKKFGYDGRDTDMLYLILMATENVRAVAFFRQESSSNCTVGFRSNGDLDVSAVAALFGGGGHKNAAGLSIDGKLSDIIPKIIAEFEKIL</sequence>
<feature type="domain" description="DHHA1" evidence="2">
    <location>
        <begin position="241"/>
        <end position="324"/>
    </location>
</feature>
<dbReference type="Pfam" id="PF01368">
    <property type="entry name" value="DHH"/>
    <property type="match status" value="1"/>
</dbReference>
<evidence type="ECO:0000259" key="2">
    <source>
        <dbReference type="Pfam" id="PF02272"/>
    </source>
</evidence>
<organism evidence="3 4">
    <name type="scientific">Treponema lecithinolyticum ATCC 700332</name>
    <dbReference type="NCBI Taxonomy" id="1321815"/>
    <lineage>
        <taxon>Bacteria</taxon>
        <taxon>Pseudomonadati</taxon>
        <taxon>Spirochaetota</taxon>
        <taxon>Spirochaetia</taxon>
        <taxon>Spirochaetales</taxon>
        <taxon>Treponemataceae</taxon>
        <taxon>Treponema</taxon>
    </lineage>
</organism>
<keyword evidence="4" id="KW-1185">Reference proteome</keyword>
<dbReference type="SUPFAM" id="SSF64182">
    <property type="entry name" value="DHH phosphoesterases"/>
    <property type="match status" value="1"/>
</dbReference>
<proteinExistence type="predicted"/>
<dbReference type="Gene3D" id="3.90.1640.10">
    <property type="entry name" value="inorganic pyrophosphatase (n-terminal core)"/>
    <property type="match status" value="1"/>
</dbReference>
<evidence type="ECO:0000259" key="1">
    <source>
        <dbReference type="Pfam" id="PF01368"/>
    </source>
</evidence>
<reference evidence="3 4" key="1">
    <citation type="submission" date="2013-08" db="EMBL/GenBank/DDBJ databases">
        <authorList>
            <person name="Weinstock G."/>
            <person name="Sodergren E."/>
            <person name="Wylie T."/>
            <person name="Fulton L."/>
            <person name="Fulton R."/>
            <person name="Fronick C."/>
            <person name="O'Laughlin M."/>
            <person name="Godfrey J."/>
            <person name="Miner T."/>
            <person name="Herter B."/>
            <person name="Appelbaum E."/>
            <person name="Cordes M."/>
            <person name="Lek S."/>
            <person name="Wollam A."/>
            <person name="Pepin K.H."/>
            <person name="Palsikar V.B."/>
            <person name="Mitreva M."/>
            <person name="Wilson R.K."/>
        </authorList>
    </citation>
    <scope>NUCLEOTIDE SEQUENCE [LARGE SCALE GENOMIC DNA]</scope>
    <source>
        <strain evidence="3 4">ATCC 700332</strain>
    </source>
</reference>
<comment type="caution">
    <text evidence="3">The sequence shown here is derived from an EMBL/GenBank/DDBJ whole genome shotgun (WGS) entry which is preliminary data.</text>
</comment>
<dbReference type="PANTHER" id="PTHR47618">
    <property type="entry name" value="BIFUNCTIONAL OLIGORIBONUCLEASE AND PAP PHOSPHATASE NRNA"/>
    <property type="match status" value="1"/>
</dbReference>
<evidence type="ECO:0000313" key="3">
    <source>
        <dbReference type="EMBL" id="ERJ92674.1"/>
    </source>
</evidence>
<dbReference type="InterPro" id="IPR038763">
    <property type="entry name" value="DHH_sf"/>
</dbReference>
<dbReference type="InterPro" id="IPR001667">
    <property type="entry name" value="DDH_dom"/>
</dbReference>
<accession>A0ABN0NYK2</accession>
<name>A0ABN0NYK2_TRELE</name>